<feature type="transmembrane region" description="Helical" evidence="7">
    <location>
        <begin position="441"/>
        <end position="461"/>
    </location>
</feature>
<feature type="transmembrane region" description="Helical" evidence="7">
    <location>
        <begin position="264"/>
        <end position="288"/>
    </location>
</feature>
<dbReference type="GO" id="GO:0005886">
    <property type="term" value="C:plasma membrane"/>
    <property type="evidence" value="ECO:0007669"/>
    <property type="project" value="UniProtKB-SubCell"/>
</dbReference>
<keyword evidence="5 7" id="KW-1133">Transmembrane helix</keyword>
<feature type="transmembrane region" description="Helical" evidence="7">
    <location>
        <begin position="383"/>
        <end position="404"/>
    </location>
</feature>
<feature type="transmembrane region" description="Helical" evidence="7">
    <location>
        <begin position="156"/>
        <end position="177"/>
    </location>
</feature>
<evidence type="ECO:0000256" key="5">
    <source>
        <dbReference type="ARBA" id="ARBA00022989"/>
    </source>
</evidence>
<evidence type="ECO:0000313" key="10">
    <source>
        <dbReference type="Proteomes" id="UP000182062"/>
    </source>
</evidence>
<comment type="subcellular location">
    <subcellularLocation>
        <location evidence="1">Cell membrane</location>
        <topology evidence="1">Multi-pass membrane protein</topology>
    </subcellularLocation>
</comment>
<feature type="transmembrane region" description="Helical" evidence="7">
    <location>
        <begin position="224"/>
        <end position="243"/>
    </location>
</feature>
<feature type="transmembrane region" description="Helical" evidence="7">
    <location>
        <begin position="189"/>
        <end position="212"/>
    </location>
</feature>
<gene>
    <name evidence="9" type="ORF">BHE18_11980</name>
</gene>
<evidence type="ECO:0000256" key="7">
    <source>
        <dbReference type="SAM" id="Phobius"/>
    </source>
</evidence>
<feature type="transmembrane region" description="Helical" evidence="7">
    <location>
        <begin position="126"/>
        <end position="150"/>
    </location>
</feature>
<dbReference type="Proteomes" id="UP000182062">
    <property type="component" value="Unassembled WGS sequence"/>
</dbReference>
<comment type="caution">
    <text evidence="9">The sequence shown here is derived from an EMBL/GenBank/DDBJ whole genome shotgun (WGS) entry which is preliminary data.</text>
</comment>
<feature type="transmembrane region" description="Helical" evidence="7">
    <location>
        <begin position="308"/>
        <end position="331"/>
    </location>
</feature>
<evidence type="ECO:0000256" key="1">
    <source>
        <dbReference type="ARBA" id="ARBA00004651"/>
    </source>
</evidence>
<evidence type="ECO:0000256" key="3">
    <source>
        <dbReference type="ARBA" id="ARBA00022475"/>
    </source>
</evidence>
<dbReference type="EMBL" id="MINN01000106">
    <property type="protein sequence ID" value="OIU70427.1"/>
    <property type="molecule type" value="Genomic_DNA"/>
</dbReference>
<evidence type="ECO:0000259" key="8">
    <source>
        <dbReference type="Pfam" id="PF02554"/>
    </source>
</evidence>
<dbReference type="InterPro" id="IPR003706">
    <property type="entry name" value="CstA_N"/>
</dbReference>
<dbReference type="AlphaFoldDB" id="A0A1J6WQD1"/>
<dbReference type="Pfam" id="PF02554">
    <property type="entry name" value="CstA"/>
    <property type="match status" value="2"/>
</dbReference>
<name>A0A1J6WQD1_9BACI</name>
<protein>
    <submittedName>
        <fullName evidence="9">Carbon starvation protein CstA</fullName>
    </submittedName>
</protein>
<feature type="transmembrane region" description="Helical" evidence="7">
    <location>
        <begin position="411"/>
        <end position="429"/>
    </location>
</feature>
<keyword evidence="6 7" id="KW-0472">Membrane</keyword>
<feature type="domain" description="CstA N-terminal" evidence="8">
    <location>
        <begin position="2"/>
        <end position="165"/>
    </location>
</feature>
<dbReference type="OrthoDB" id="9761224at2"/>
<dbReference type="PANTHER" id="PTHR30252">
    <property type="entry name" value="INNER MEMBRANE PEPTIDE TRANSPORTER"/>
    <property type="match status" value="1"/>
</dbReference>
<comment type="similarity">
    <text evidence="2">Belongs to the peptide transporter carbon starvation (CstA) (TC 2.A.114) family.</text>
</comment>
<dbReference type="RefSeq" id="WP_071619555.1">
    <property type="nucleotide sequence ID" value="NZ_MINN01000106.1"/>
</dbReference>
<feature type="transmembrane region" description="Helical" evidence="7">
    <location>
        <begin position="75"/>
        <end position="98"/>
    </location>
</feature>
<evidence type="ECO:0000256" key="4">
    <source>
        <dbReference type="ARBA" id="ARBA00022692"/>
    </source>
</evidence>
<dbReference type="PANTHER" id="PTHR30252:SF4">
    <property type="entry name" value="CARBON STARVATION"/>
    <property type="match status" value="1"/>
</dbReference>
<evidence type="ECO:0000256" key="6">
    <source>
        <dbReference type="ARBA" id="ARBA00023136"/>
    </source>
</evidence>
<proteinExistence type="inferred from homology"/>
<feature type="transmembrane region" description="Helical" evidence="7">
    <location>
        <begin position="359"/>
        <end position="377"/>
    </location>
</feature>
<dbReference type="GO" id="GO:0009267">
    <property type="term" value="P:cellular response to starvation"/>
    <property type="evidence" value="ECO:0007669"/>
    <property type="project" value="InterPro"/>
</dbReference>
<evidence type="ECO:0000256" key="2">
    <source>
        <dbReference type="ARBA" id="ARBA00007755"/>
    </source>
</evidence>
<keyword evidence="4 7" id="KW-0812">Transmembrane</keyword>
<sequence length="482" mass="51072">MVTFLVAIALLIVGYFTYGKFIEKIFGVNEARTTPAYAKADGVDYVPMNTKKNSMIQLLNIAGVGPIFGPIMGALYGPVAFLWIVLGAIFAGAVHDYLTGMISIRNGGAHLPALAGKFLGKTMKHVVNGFSILLLVLVGTVFVTAPAALIADLTPAWISLGVIIAAIFVYYILATLLPVDKIIGRVYPLFGALLLISAVGVGAGLVITGADIPEMSLTNMHPDSAAIFPLLFLTISCGALSGFHATQSPIISRTTQNEKNGRKIFYGMMILEAIIAMIWAAAAMSLFGPGELSAILAEGGPAAIVSEVSMLMLGSIGGTLAILGVIVLPITSGDTSFRSARMIIADYINVKQVKMSSRLWIAVPLFVISVALTQIDFNLLWRYFSWANQSTAMIALWVGAMYLALQKKPHWVASVPAVFMTMVTFTYILNAPIGFGLSMGTAYAGATAGTIAVIIAFAWSLRKQLNAGGVIQVDEDVPQPAA</sequence>
<accession>A0A1J6WQD1</accession>
<dbReference type="InterPro" id="IPR051605">
    <property type="entry name" value="CstA"/>
</dbReference>
<feature type="domain" description="CstA N-terminal" evidence="8">
    <location>
        <begin position="302"/>
        <end position="426"/>
    </location>
</feature>
<evidence type="ECO:0000313" key="9">
    <source>
        <dbReference type="EMBL" id="OIU70427.1"/>
    </source>
</evidence>
<keyword evidence="10" id="KW-1185">Reference proteome</keyword>
<keyword evidence="3" id="KW-1003">Cell membrane</keyword>
<reference evidence="9 10" key="1">
    <citation type="submission" date="2016-09" db="EMBL/GenBank/DDBJ databases">
        <title>Bacillus aquimaris SAMM genome sequence reveals colonization and biosurfactant production capacities.</title>
        <authorList>
            <person name="Waghmode S.R."/>
            <person name="Suryavanshi M.V."/>
        </authorList>
    </citation>
    <scope>NUCLEOTIDE SEQUENCE [LARGE SCALE GENOMIC DNA]</scope>
    <source>
        <strain evidence="9 10">SAMM</strain>
    </source>
</reference>
<organism evidence="9 10">
    <name type="scientific">Rossellomorea aquimaris</name>
    <dbReference type="NCBI Taxonomy" id="189382"/>
    <lineage>
        <taxon>Bacteria</taxon>
        <taxon>Bacillati</taxon>
        <taxon>Bacillota</taxon>
        <taxon>Bacilli</taxon>
        <taxon>Bacillales</taxon>
        <taxon>Bacillaceae</taxon>
        <taxon>Rossellomorea</taxon>
    </lineage>
</organism>